<dbReference type="EMBL" id="NKFA01000008">
    <property type="protein sequence ID" value="OXI42193.1"/>
    <property type="molecule type" value="Genomic_DNA"/>
</dbReference>
<dbReference type="RefSeq" id="WP_089452218.1">
    <property type="nucleotide sequence ID" value="NZ_NKFA01000008.1"/>
</dbReference>
<evidence type="ECO:0000259" key="1">
    <source>
        <dbReference type="PROSITE" id="PS51154"/>
    </source>
</evidence>
<reference evidence="3" key="1">
    <citation type="submission" date="2017-06" db="EMBL/GenBank/DDBJ databases">
        <authorList>
            <person name="LiPuma J."/>
            <person name="Spilker T."/>
        </authorList>
    </citation>
    <scope>NUCLEOTIDE SEQUENCE [LARGE SCALE GENOMIC DNA]</scope>
    <source>
        <strain evidence="3">AU17325</strain>
    </source>
</reference>
<dbReference type="InterPro" id="IPR043472">
    <property type="entry name" value="Macro_dom-like"/>
</dbReference>
<name>A0A228IIE5_9BURK</name>
<organism evidence="2 3">
    <name type="scientific">Burkholderia aenigmatica</name>
    <dbReference type="NCBI Taxonomy" id="2015348"/>
    <lineage>
        <taxon>Bacteria</taxon>
        <taxon>Pseudomonadati</taxon>
        <taxon>Pseudomonadota</taxon>
        <taxon>Betaproteobacteria</taxon>
        <taxon>Burkholderiales</taxon>
        <taxon>Burkholderiaceae</taxon>
        <taxon>Burkholderia</taxon>
        <taxon>Burkholderia cepacia complex</taxon>
    </lineage>
</organism>
<dbReference type="SUPFAM" id="SSF52949">
    <property type="entry name" value="Macro domain-like"/>
    <property type="match status" value="1"/>
</dbReference>
<protein>
    <recommendedName>
        <fullName evidence="1">Macro domain-containing protein</fullName>
    </recommendedName>
</protein>
<gene>
    <name evidence="2" type="ORF">CFB84_23450</name>
</gene>
<dbReference type="OrthoDB" id="9780211at2"/>
<evidence type="ECO:0000313" key="2">
    <source>
        <dbReference type="EMBL" id="OXI42193.1"/>
    </source>
</evidence>
<accession>A0A228IIE5</accession>
<sequence>MNSGAIQIQFVSPHASFLDVISSAKHPEITTRVGLLPFGMKCDGIVAATNSYGWMGGGLDLVYRNEFGFELQWTAQRLINDKYADGYIPVGECLSVPTNSPIIPNVIFAPTMKQPSPIAAPCILENVYLSIFRTARHHGYTSIGIPDLGTGIGRVPPEISARFAVSALELFKEQK</sequence>
<proteinExistence type="predicted"/>
<evidence type="ECO:0000313" key="3">
    <source>
        <dbReference type="Proteomes" id="UP000214600"/>
    </source>
</evidence>
<dbReference type="InterPro" id="IPR002589">
    <property type="entry name" value="Macro_dom"/>
</dbReference>
<comment type="caution">
    <text evidence="2">The sequence shown here is derived from an EMBL/GenBank/DDBJ whole genome shotgun (WGS) entry which is preliminary data.</text>
</comment>
<dbReference type="PROSITE" id="PS51154">
    <property type="entry name" value="MACRO"/>
    <property type="match status" value="1"/>
</dbReference>
<dbReference type="AlphaFoldDB" id="A0A228IIE5"/>
<dbReference type="Pfam" id="PF01661">
    <property type="entry name" value="Macro"/>
    <property type="match status" value="1"/>
</dbReference>
<reference evidence="2 3" key="2">
    <citation type="submission" date="2017-08" db="EMBL/GenBank/DDBJ databases">
        <title>WGS of novel Burkholderia cepaca complex species.</title>
        <authorList>
            <person name="Lipuma J."/>
            <person name="Spilker T."/>
        </authorList>
    </citation>
    <scope>NUCLEOTIDE SEQUENCE [LARGE SCALE GENOMIC DNA]</scope>
    <source>
        <strain evidence="2 3">AU17325</strain>
    </source>
</reference>
<dbReference type="Proteomes" id="UP000214600">
    <property type="component" value="Unassembled WGS sequence"/>
</dbReference>
<dbReference type="SMART" id="SM00506">
    <property type="entry name" value="A1pp"/>
    <property type="match status" value="1"/>
</dbReference>
<feature type="domain" description="Macro" evidence="1">
    <location>
        <begin position="1"/>
        <end position="175"/>
    </location>
</feature>
<dbReference type="Gene3D" id="3.40.220.10">
    <property type="entry name" value="Leucine Aminopeptidase, subunit E, domain 1"/>
    <property type="match status" value="1"/>
</dbReference>